<name>A0A6L7F303_9ACTN</name>
<feature type="transmembrane region" description="Helical" evidence="6">
    <location>
        <begin position="373"/>
        <end position="392"/>
    </location>
</feature>
<evidence type="ECO:0000256" key="4">
    <source>
        <dbReference type="ARBA" id="ARBA00022989"/>
    </source>
</evidence>
<dbReference type="RefSeq" id="WP_160878523.1">
    <property type="nucleotide sequence ID" value="NZ_WUEK01000008.1"/>
</dbReference>
<dbReference type="InterPro" id="IPR036259">
    <property type="entry name" value="MFS_trans_sf"/>
</dbReference>
<accession>A0A6L7F303</accession>
<keyword evidence="9" id="KW-1185">Reference proteome</keyword>
<sequence>MPVTPLSPSTPARVRQRLSGAIAAMVSAAVPPFLVAVLAVQIDRDIGFSTVQLGGGVAAYFFVSALGSPWAGRLVATYGAARPLRIATLACTVGLLAVAAAPAGWAVVAALALLGIANAAAQPAATHVITGIELPRTRATAFGLVQSSIPATTLLAGVVLAAFQDQSWRLAVVLVAALTLAAQLPLRWVKDPEAPPVAAQVEPPTRRGGIEQDRARGFVALMAATGFFVSLASTCLPSFLVVTGLLYGLSPSLVAGVQVAGSLTSILVRVVAASTGASMSGAGNVAGVVLLASAGALGFGLISTGSAAAFVAGSLLAYGCGWGWSGLFNLSVTRAVPHTAAASTGVTQGGIFLGGSIGPLAFAGVVHGSGTQLAWGLAAVSACVASACALAARHRWTRPVVVHHRLGEEPT</sequence>
<feature type="domain" description="Major facilitator superfamily (MFS) profile" evidence="7">
    <location>
        <begin position="12"/>
        <end position="397"/>
    </location>
</feature>
<evidence type="ECO:0000256" key="2">
    <source>
        <dbReference type="ARBA" id="ARBA00022475"/>
    </source>
</evidence>
<feature type="transmembrane region" description="Helical" evidence="6">
    <location>
        <begin position="284"/>
        <end position="302"/>
    </location>
</feature>
<dbReference type="SUPFAM" id="SSF103473">
    <property type="entry name" value="MFS general substrate transporter"/>
    <property type="match status" value="1"/>
</dbReference>
<dbReference type="PANTHER" id="PTHR43124:SF3">
    <property type="entry name" value="CHLORAMPHENICOL EFFLUX PUMP RV0191"/>
    <property type="match status" value="1"/>
</dbReference>
<keyword evidence="2" id="KW-1003">Cell membrane</keyword>
<evidence type="ECO:0000256" key="3">
    <source>
        <dbReference type="ARBA" id="ARBA00022692"/>
    </source>
</evidence>
<feature type="transmembrane region" description="Helical" evidence="6">
    <location>
        <begin position="308"/>
        <end position="328"/>
    </location>
</feature>
<evidence type="ECO:0000313" key="8">
    <source>
        <dbReference type="EMBL" id="MXG90584.1"/>
    </source>
</evidence>
<proteinExistence type="predicted"/>
<gene>
    <name evidence="8" type="ORF">GRQ65_13600</name>
</gene>
<reference evidence="8 9" key="1">
    <citation type="submission" date="2019-12" db="EMBL/GenBank/DDBJ databases">
        <authorList>
            <person name="Kun Z."/>
        </authorList>
    </citation>
    <scope>NUCLEOTIDE SEQUENCE [LARGE SCALE GENOMIC DNA]</scope>
    <source>
        <strain evidence="8 9">YIM 123512</strain>
    </source>
</reference>
<evidence type="ECO:0000256" key="5">
    <source>
        <dbReference type="ARBA" id="ARBA00023136"/>
    </source>
</evidence>
<dbReference type="InterPro" id="IPR020846">
    <property type="entry name" value="MFS_dom"/>
</dbReference>
<dbReference type="GO" id="GO:0022857">
    <property type="term" value="F:transmembrane transporter activity"/>
    <property type="evidence" value="ECO:0007669"/>
    <property type="project" value="InterPro"/>
</dbReference>
<organism evidence="8 9">
    <name type="scientific">Nocardioides flavescens</name>
    <dbReference type="NCBI Taxonomy" id="2691959"/>
    <lineage>
        <taxon>Bacteria</taxon>
        <taxon>Bacillati</taxon>
        <taxon>Actinomycetota</taxon>
        <taxon>Actinomycetes</taxon>
        <taxon>Propionibacteriales</taxon>
        <taxon>Nocardioidaceae</taxon>
        <taxon>Nocardioides</taxon>
    </lineage>
</organism>
<evidence type="ECO:0000256" key="1">
    <source>
        <dbReference type="ARBA" id="ARBA00004651"/>
    </source>
</evidence>
<dbReference type="Gene3D" id="1.20.1250.20">
    <property type="entry name" value="MFS general substrate transporter like domains"/>
    <property type="match status" value="1"/>
</dbReference>
<comment type="subcellular location">
    <subcellularLocation>
        <location evidence="1">Cell membrane</location>
        <topology evidence="1">Multi-pass membrane protein</topology>
    </subcellularLocation>
</comment>
<feature type="transmembrane region" description="Helical" evidence="6">
    <location>
        <begin position="141"/>
        <end position="162"/>
    </location>
</feature>
<evidence type="ECO:0000259" key="7">
    <source>
        <dbReference type="PROSITE" id="PS50850"/>
    </source>
</evidence>
<dbReference type="GO" id="GO:0005886">
    <property type="term" value="C:plasma membrane"/>
    <property type="evidence" value="ECO:0007669"/>
    <property type="project" value="UniProtKB-SubCell"/>
</dbReference>
<dbReference type="InterPro" id="IPR050189">
    <property type="entry name" value="MFS_Efflux_Transporters"/>
</dbReference>
<dbReference type="AlphaFoldDB" id="A0A6L7F303"/>
<dbReference type="PANTHER" id="PTHR43124">
    <property type="entry name" value="PURINE EFFLUX PUMP PBUE"/>
    <property type="match status" value="1"/>
</dbReference>
<dbReference type="CDD" id="cd06174">
    <property type="entry name" value="MFS"/>
    <property type="match status" value="1"/>
</dbReference>
<feature type="transmembrane region" description="Helical" evidence="6">
    <location>
        <begin position="217"/>
        <end position="247"/>
    </location>
</feature>
<protein>
    <submittedName>
        <fullName evidence="8">MFS transporter</fullName>
    </submittedName>
</protein>
<dbReference type="EMBL" id="WUEK01000008">
    <property type="protein sequence ID" value="MXG90584.1"/>
    <property type="molecule type" value="Genomic_DNA"/>
</dbReference>
<evidence type="ECO:0000256" key="6">
    <source>
        <dbReference type="SAM" id="Phobius"/>
    </source>
</evidence>
<feature type="transmembrane region" description="Helical" evidence="6">
    <location>
        <begin position="253"/>
        <end position="272"/>
    </location>
</feature>
<feature type="transmembrane region" description="Helical" evidence="6">
    <location>
        <begin position="46"/>
        <end position="71"/>
    </location>
</feature>
<feature type="transmembrane region" description="Helical" evidence="6">
    <location>
        <begin position="349"/>
        <end position="367"/>
    </location>
</feature>
<dbReference type="Proteomes" id="UP000473325">
    <property type="component" value="Unassembled WGS sequence"/>
</dbReference>
<evidence type="ECO:0000313" key="9">
    <source>
        <dbReference type="Proteomes" id="UP000473325"/>
    </source>
</evidence>
<keyword evidence="5 6" id="KW-0472">Membrane</keyword>
<comment type="caution">
    <text evidence="8">The sequence shown here is derived from an EMBL/GenBank/DDBJ whole genome shotgun (WGS) entry which is preliminary data.</text>
</comment>
<dbReference type="Pfam" id="PF07690">
    <property type="entry name" value="MFS_1"/>
    <property type="match status" value="1"/>
</dbReference>
<dbReference type="PROSITE" id="PS50850">
    <property type="entry name" value="MFS"/>
    <property type="match status" value="1"/>
</dbReference>
<keyword evidence="3 6" id="KW-0812">Transmembrane</keyword>
<dbReference type="InterPro" id="IPR011701">
    <property type="entry name" value="MFS"/>
</dbReference>
<keyword evidence="4 6" id="KW-1133">Transmembrane helix</keyword>
<feature type="transmembrane region" description="Helical" evidence="6">
    <location>
        <begin position="21"/>
        <end position="40"/>
    </location>
</feature>